<feature type="region of interest" description="Disordered" evidence="20">
    <location>
        <begin position="779"/>
        <end position="853"/>
    </location>
</feature>
<comment type="subcellular location">
    <subcellularLocation>
        <location evidence="3">Chromosome</location>
        <location evidence="3">Telomere</location>
    </subcellularLocation>
    <subcellularLocation>
        <location evidence="2">Nucleus</location>
    </subcellularLocation>
    <subcellularLocation>
        <location evidence="4">Secreted</location>
    </subcellularLocation>
</comment>
<sequence>MRLPISPGNGHGQTPSFGWMTILSLVISQLAWKVYGHIAPWHKGMYCLNGTNPGLDDEDTNAALNKTDWWFHHVNQCDEFPPAPGDFLELPANGNFTVELTTNRGFTTLSYNGTRTGIYDSGLVAAQEGKAPDDCITNPNIHTQNETMAAGTAFAISYVSDLSEVTEDNLVVFTVLYHTPWERIATYQVPNLPACPEPEGCICAWGWVANGCGEPNMYMLPYRCRITGQTGPSAVAKAVPPTWCESDATNCTSGAKQSKCDEFPPAPGEFLDLPANGEFTVELAANRAFTTLSYGGSKAGLYADGQNHPGLGVTREGKPPGSDCITNPNIHTQNESMAAGTAFAISYVSELNQVTEDNLAVFTVLYHTPWRRIATYKVPNLPACPPGGCICAWGWVPNGCGEPNMYMLPFRCRVTGRPGRVPVARAVPPVWCEDDKKKCIRGAKQMVFWNQLEGNNVFVSGNDLSGHPKAPSYNWKMGFKNGYPESLIIITLPSLHSQKARIPIMSCSMTLEQTNKSTSSVVYLSPSKRRRSPTPPLETGSSAKEIYQWILLKSPESVASCSVRDVLQMKANETQGFDFYWLGSVPCRTVKIVGMIVGILIYEKRIIYSIDDGTAVIDCNHQHQRPARAKNAPEIPLPDLKPIARIGRFVQIVGIVKPHHETRTVLVDSIACTSPNDELLHTREVRQLHKIQYSSTKPFTIPPPRNPKTPQKSRLPPTPTTWNTTPPSSVSSSPVKPVSDELPQICKSPIKLRHPSRLHTHDLTENTFRIYLKHYMDYSPPAPEDDDQSDNDIETSITHIPTTPTKRARNDVTPRPSTSYRNLDSTPRPRIPPPDFGISTSRSGLPSIKPETMDNPRKGFTLSYLRRVPELSLLASRVVMAVSKRRLRAEKQKLKDAGTKPTSQRKAQILAASAITPTQFAGKMKRLFQWSIVQLLKEGCLVHWDGPVRACPDSSSITNASLLWKTVGDGSSLFSTTTLNSSTSSTFIDLDVDAGALSDPDPSEEAYISVTPDFLADFVANAIKVLVDHYERIGKRYNGATKDGILSVLRKDDRWKYVGEWSIDDALELLRKQGRVWSMGKGRWDLTE</sequence>
<evidence type="ECO:0000256" key="14">
    <source>
        <dbReference type="ARBA" id="ARBA00023125"/>
    </source>
</evidence>
<keyword evidence="17" id="KW-0539">Nucleus</keyword>
<feature type="domain" description="CST complex subunit Stn1 N-terminal" evidence="22">
    <location>
        <begin position="572"/>
        <end position="625"/>
    </location>
</feature>
<keyword evidence="15" id="KW-1015">Disulfide bond</keyword>
<evidence type="ECO:0000256" key="2">
    <source>
        <dbReference type="ARBA" id="ARBA00004123"/>
    </source>
</evidence>
<feature type="compositionally biased region" description="Low complexity" evidence="20">
    <location>
        <begin position="720"/>
        <end position="737"/>
    </location>
</feature>
<keyword evidence="14" id="KW-0238">DNA-binding</keyword>
<dbReference type="PANTHER" id="PTHR13989">
    <property type="entry name" value="REPLICATION PROTEIN A-RELATED"/>
    <property type="match status" value="1"/>
</dbReference>
<comment type="caution">
    <text evidence="23">The sequence shown here is derived from an EMBL/GenBank/DDBJ whole genome shotgun (WGS) entry which is preliminary data.</text>
</comment>
<evidence type="ECO:0000256" key="11">
    <source>
        <dbReference type="ARBA" id="ARBA00023002"/>
    </source>
</evidence>
<dbReference type="Pfam" id="PF22810">
    <property type="entry name" value="LPMO_AA14"/>
    <property type="match status" value="2"/>
</dbReference>
<gene>
    <name evidence="23" type="ORF">D9613_001111</name>
</gene>
<evidence type="ECO:0000256" key="8">
    <source>
        <dbReference type="ARBA" id="ARBA00022723"/>
    </source>
</evidence>
<dbReference type="GO" id="GO:0003677">
    <property type="term" value="F:DNA binding"/>
    <property type="evidence" value="ECO:0007669"/>
    <property type="project" value="UniProtKB-KW"/>
</dbReference>
<dbReference type="Gene3D" id="2.40.50.140">
    <property type="entry name" value="Nucleic acid-binding proteins"/>
    <property type="match status" value="1"/>
</dbReference>
<keyword evidence="7" id="KW-0964">Secreted</keyword>
<keyword evidence="24" id="KW-1185">Reference proteome</keyword>
<evidence type="ECO:0000256" key="20">
    <source>
        <dbReference type="SAM" id="MobiDB-lite"/>
    </source>
</evidence>
<dbReference type="GO" id="GO:0046872">
    <property type="term" value="F:metal ion binding"/>
    <property type="evidence" value="ECO:0007669"/>
    <property type="project" value="UniProtKB-KW"/>
</dbReference>
<evidence type="ECO:0000256" key="17">
    <source>
        <dbReference type="ARBA" id="ARBA00023242"/>
    </source>
</evidence>
<evidence type="ECO:0000313" key="23">
    <source>
        <dbReference type="EMBL" id="KAF4620990.1"/>
    </source>
</evidence>
<evidence type="ECO:0000256" key="7">
    <source>
        <dbReference type="ARBA" id="ARBA00022525"/>
    </source>
</evidence>
<proteinExistence type="inferred from homology"/>
<protein>
    <recommendedName>
        <fullName evidence="5">CST complex subunit STN1</fullName>
    </recommendedName>
    <alternativeName>
        <fullName evidence="18">Suppressor of cdc thirteen homolog</fullName>
    </alternativeName>
</protein>
<keyword evidence="13" id="KW-0503">Monooxygenase</keyword>
<evidence type="ECO:0000256" key="6">
    <source>
        <dbReference type="ARBA" id="ARBA00022454"/>
    </source>
</evidence>
<dbReference type="GO" id="GO:0000781">
    <property type="term" value="C:chromosome, telomeric region"/>
    <property type="evidence" value="ECO:0007669"/>
    <property type="project" value="UniProtKB-SubCell"/>
</dbReference>
<feature type="signal peptide" evidence="21">
    <location>
        <begin position="1"/>
        <end position="36"/>
    </location>
</feature>
<keyword evidence="10" id="KW-0779">Telomere</keyword>
<dbReference type="InterPro" id="IPR054497">
    <property type="entry name" value="LPMO_AA14"/>
</dbReference>
<comment type="cofactor">
    <cofactor evidence="1">
        <name>Cu(2+)</name>
        <dbReference type="ChEBI" id="CHEBI:29036"/>
    </cofactor>
</comment>
<feature type="region of interest" description="Disordered" evidence="20">
    <location>
        <begin position="691"/>
        <end position="741"/>
    </location>
</feature>
<evidence type="ECO:0000256" key="3">
    <source>
        <dbReference type="ARBA" id="ARBA00004574"/>
    </source>
</evidence>
<evidence type="ECO:0000256" key="16">
    <source>
        <dbReference type="ARBA" id="ARBA00023180"/>
    </source>
</evidence>
<evidence type="ECO:0000256" key="5">
    <source>
        <dbReference type="ARBA" id="ARBA00017411"/>
    </source>
</evidence>
<reference evidence="23 24" key="1">
    <citation type="submission" date="2019-12" db="EMBL/GenBank/DDBJ databases">
        <authorList>
            <person name="Floudas D."/>
            <person name="Bentzer J."/>
            <person name="Ahren D."/>
            <person name="Johansson T."/>
            <person name="Persson P."/>
            <person name="Tunlid A."/>
        </authorList>
    </citation>
    <scope>NUCLEOTIDE SEQUENCE [LARGE SCALE GENOMIC DNA]</scope>
    <source>
        <strain evidence="23 24">CBS 102.39</strain>
    </source>
</reference>
<dbReference type="GO" id="GO:0005576">
    <property type="term" value="C:extracellular region"/>
    <property type="evidence" value="ECO:0007669"/>
    <property type="project" value="UniProtKB-SubCell"/>
</dbReference>
<evidence type="ECO:0000256" key="21">
    <source>
        <dbReference type="SAM" id="SignalP"/>
    </source>
</evidence>
<evidence type="ECO:0000256" key="19">
    <source>
        <dbReference type="ARBA" id="ARBA00046340"/>
    </source>
</evidence>
<dbReference type="GO" id="GO:0004497">
    <property type="term" value="F:monooxygenase activity"/>
    <property type="evidence" value="ECO:0007669"/>
    <property type="project" value="UniProtKB-KW"/>
</dbReference>
<dbReference type="Proteomes" id="UP000521872">
    <property type="component" value="Unassembled WGS sequence"/>
</dbReference>
<evidence type="ECO:0000256" key="1">
    <source>
        <dbReference type="ARBA" id="ARBA00001973"/>
    </source>
</evidence>
<feature type="compositionally biased region" description="Polar residues" evidence="20">
    <location>
        <begin position="815"/>
        <end position="825"/>
    </location>
</feature>
<evidence type="ECO:0000256" key="18">
    <source>
        <dbReference type="ARBA" id="ARBA00030039"/>
    </source>
</evidence>
<evidence type="ECO:0000256" key="4">
    <source>
        <dbReference type="ARBA" id="ARBA00004613"/>
    </source>
</evidence>
<evidence type="ECO:0000256" key="15">
    <source>
        <dbReference type="ARBA" id="ARBA00023157"/>
    </source>
</evidence>
<name>A0A8H4R0C1_9AGAR</name>
<evidence type="ECO:0000259" key="22">
    <source>
        <dbReference type="Pfam" id="PF10451"/>
    </source>
</evidence>
<accession>A0A8H4R0C1</accession>
<keyword evidence="12" id="KW-0186">Copper</keyword>
<evidence type="ECO:0000256" key="9">
    <source>
        <dbReference type="ARBA" id="ARBA00022729"/>
    </source>
</evidence>
<feature type="chain" id="PRO_5034678145" description="CST complex subunit STN1" evidence="21">
    <location>
        <begin position="37"/>
        <end position="1088"/>
    </location>
</feature>
<dbReference type="Pfam" id="PF10451">
    <property type="entry name" value="Stn1"/>
    <property type="match status" value="1"/>
</dbReference>
<dbReference type="PANTHER" id="PTHR13989:SF33">
    <property type="entry name" value="CST COMPLEX SUBUNIT STN1"/>
    <property type="match status" value="1"/>
</dbReference>
<keyword evidence="8" id="KW-0479">Metal-binding</keyword>
<evidence type="ECO:0000256" key="10">
    <source>
        <dbReference type="ARBA" id="ARBA00022895"/>
    </source>
</evidence>
<evidence type="ECO:0000313" key="24">
    <source>
        <dbReference type="Proteomes" id="UP000521872"/>
    </source>
</evidence>
<dbReference type="AlphaFoldDB" id="A0A8H4R0C1"/>
<keyword evidence="16" id="KW-0325">Glycoprotein</keyword>
<comment type="similarity">
    <text evidence="19">Belongs to the polysaccharide monooxygenase AA14 family.</text>
</comment>
<dbReference type="SUPFAM" id="SSF50249">
    <property type="entry name" value="Nucleic acid-binding proteins"/>
    <property type="match status" value="1"/>
</dbReference>
<feature type="compositionally biased region" description="Acidic residues" evidence="20">
    <location>
        <begin position="783"/>
        <end position="793"/>
    </location>
</feature>
<keyword evidence="6" id="KW-0158">Chromosome</keyword>
<keyword evidence="11" id="KW-0560">Oxidoreductase</keyword>
<organism evidence="23 24">
    <name type="scientific">Agrocybe pediades</name>
    <dbReference type="NCBI Taxonomy" id="84607"/>
    <lineage>
        <taxon>Eukaryota</taxon>
        <taxon>Fungi</taxon>
        <taxon>Dikarya</taxon>
        <taxon>Basidiomycota</taxon>
        <taxon>Agaricomycotina</taxon>
        <taxon>Agaricomycetes</taxon>
        <taxon>Agaricomycetidae</taxon>
        <taxon>Agaricales</taxon>
        <taxon>Agaricineae</taxon>
        <taxon>Strophariaceae</taxon>
        <taxon>Agrocybe</taxon>
    </lineage>
</organism>
<feature type="compositionally biased region" description="Polar residues" evidence="20">
    <location>
        <begin position="794"/>
        <end position="805"/>
    </location>
</feature>
<dbReference type="GO" id="GO:0005634">
    <property type="term" value="C:nucleus"/>
    <property type="evidence" value="ECO:0007669"/>
    <property type="project" value="UniProtKB-SubCell"/>
</dbReference>
<dbReference type="InterPro" id="IPR012340">
    <property type="entry name" value="NA-bd_OB-fold"/>
</dbReference>
<keyword evidence="9 21" id="KW-0732">Signal</keyword>
<evidence type="ECO:0000256" key="13">
    <source>
        <dbReference type="ARBA" id="ARBA00023033"/>
    </source>
</evidence>
<dbReference type="EMBL" id="JAACJL010000015">
    <property type="protein sequence ID" value="KAF4620990.1"/>
    <property type="molecule type" value="Genomic_DNA"/>
</dbReference>
<evidence type="ECO:0000256" key="12">
    <source>
        <dbReference type="ARBA" id="ARBA00023008"/>
    </source>
</evidence>
<dbReference type="InterPro" id="IPR040260">
    <property type="entry name" value="RFA2-like"/>
</dbReference>
<dbReference type="InterPro" id="IPR018856">
    <property type="entry name" value="Stn1_N"/>
</dbReference>